<dbReference type="Proteomes" id="UP001180087">
    <property type="component" value="Chromosome"/>
</dbReference>
<evidence type="ECO:0008006" key="4">
    <source>
        <dbReference type="Google" id="ProtNLM"/>
    </source>
</evidence>
<reference evidence="2" key="1">
    <citation type="submission" date="2023-06" db="EMBL/GenBank/DDBJ databases">
        <title>A Treasure from Seagulls: Isolation and Description of Aciduricobacillus qingdaonensis gen. nov., sp. nov., a Rare Obligately Uric Acid-utilizing Member in the Family Bacillaceae.</title>
        <authorList>
            <person name="Liu W."/>
            <person name="Wang B."/>
        </authorList>
    </citation>
    <scope>NUCLEOTIDE SEQUENCE</scope>
    <source>
        <strain evidence="2">44XB</strain>
    </source>
</reference>
<sequence>MENPAYVSAIFLAIIFVSIAVFQILLSLGSPFGEYAMGGKYKVLPKKLRFVSVINAVILLCMGVVILQHKDVISGLGFLPTGILVWAITIFLGLNTIANIISRSKKERKVMTPLSGFALVLCLVIIFL</sequence>
<gene>
    <name evidence="2" type="ORF">QR721_02930</name>
</gene>
<feature type="transmembrane region" description="Helical" evidence="1">
    <location>
        <begin position="110"/>
        <end position="127"/>
    </location>
</feature>
<feature type="transmembrane region" description="Helical" evidence="1">
    <location>
        <begin position="73"/>
        <end position="98"/>
    </location>
</feature>
<keyword evidence="1" id="KW-0812">Transmembrane</keyword>
<accession>A0ABY9KWL2</accession>
<keyword evidence="3" id="KW-1185">Reference proteome</keyword>
<evidence type="ECO:0000313" key="2">
    <source>
        <dbReference type="EMBL" id="WLV25200.1"/>
    </source>
</evidence>
<feature type="transmembrane region" description="Helical" evidence="1">
    <location>
        <begin position="6"/>
        <end position="28"/>
    </location>
</feature>
<proteinExistence type="predicted"/>
<organism evidence="2 3">
    <name type="scientific">Aciduricibacillus chroicocephali</name>
    <dbReference type="NCBI Taxonomy" id="3054939"/>
    <lineage>
        <taxon>Bacteria</taxon>
        <taxon>Bacillati</taxon>
        <taxon>Bacillota</taxon>
        <taxon>Bacilli</taxon>
        <taxon>Bacillales</taxon>
        <taxon>Bacillaceae</taxon>
        <taxon>Aciduricibacillus</taxon>
    </lineage>
</organism>
<name>A0ABY9KWL2_9BACI</name>
<feature type="transmembrane region" description="Helical" evidence="1">
    <location>
        <begin position="48"/>
        <end position="67"/>
    </location>
</feature>
<protein>
    <recommendedName>
        <fullName evidence="4">Integral membrane protein</fullName>
    </recommendedName>
</protein>
<keyword evidence="1" id="KW-1133">Transmembrane helix</keyword>
<dbReference type="EMBL" id="CP129113">
    <property type="protein sequence ID" value="WLV25200.1"/>
    <property type="molecule type" value="Genomic_DNA"/>
</dbReference>
<keyword evidence="1" id="KW-0472">Membrane</keyword>
<evidence type="ECO:0000256" key="1">
    <source>
        <dbReference type="SAM" id="Phobius"/>
    </source>
</evidence>
<dbReference type="RefSeq" id="WP_348028985.1">
    <property type="nucleotide sequence ID" value="NZ_CP129113.1"/>
</dbReference>
<evidence type="ECO:0000313" key="3">
    <source>
        <dbReference type="Proteomes" id="UP001180087"/>
    </source>
</evidence>